<dbReference type="STRING" id="22663.A0A2I0LEL8"/>
<dbReference type="InterPro" id="IPR039299">
    <property type="entry name" value="SEOA"/>
</dbReference>
<accession>A0A2I0LEL8</accession>
<feature type="domain" description="Sieve element occlusion N-terminal" evidence="1">
    <location>
        <begin position="2"/>
        <end position="84"/>
    </location>
</feature>
<reference evidence="2 3" key="1">
    <citation type="submission" date="2017-11" db="EMBL/GenBank/DDBJ databases">
        <title>De-novo sequencing of pomegranate (Punica granatum L.) genome.</title>
        <authorList>
            <person name="Akparov Z."/>
            <person name="Amiraslanov A."/>
            <person name="Hajiyeva S."/>
            <person name="Abbasov M."/>
            <person name="Kaur K."/>
            <person name="Hamwieh A."/>
            <person name="Solovyev V."/>
            <person name="Salamov A."/>
            <person name="Braich B."/>
            <person name="Kosarev P."/>
            <person name="Mahmoud A."/>
            <person name="Hajiyev E."/>
            <person name="Babayeva S."/>
            <person name="Izzatullayeva V."/>
            <person name="Mammadov A."/>
            <person name="Mammadov A."/>
            <person name="Sharifova S."/>
            <person name="Ojaghi J."/>
            <person name="Eynullazada K."/>
            <person name="Bayramov B."/>
            <person name="Abdulazimova A."/>
            <person name="Shahmuradov I."/>
        </authorList>
    </citation>
    <scope>NUCLEOTIDE SEQUENCE [LARGE SCALE GENOMIC DNA]</scope>
    <source>
        <strain evidence="3">cv. AG2017</strain>
        <tissue evidence="2">Leaf</tissue>
    </source>
</reference>
<sequence>MSDDNLMMKQVLETHSPDGLELDVRPLLLIVEDILSRATLSVDTLADGTTVAHMENMDEKTHHASFVAMMDALSFTIDRICCESILLVAQKDELLCCSIAFRQ</sequence>
<name>A0A2I0LEL8_PUNGR</name>
<protein>
    <recommendedName>
        <fullName evidence="1">Sieve element occlusion N-terminal domain-containing protein</fullName>
    </recommendedName>
</protein>
<dbReference type="Proteomes" id="UP000233551">
    <property type="component" value="Unassembled WGS sequence"/>
</dbReference>
<evidence type="ECO:0000259" key="1">
    <source>
        <dbReference type="Pfam" id="PF14576"/>
    </source>
</evidence>
<dbReference type="InterPro" id="IPR027942">
    <property type="entry name" value="SEO_N"/>
</dbReference>
<dbReference type="EMBL" id="PGOL01000016">
    <property type="protein sequence ID" value="PKI79125.1"/>
    <property type="molecule type" value="Genomic_DNA"/>
</dbReference>
<gene>
    <name evidence="2" type="ORF">CRG98_000417</name>
</gene>
<dbReference type="PANTHER" id="PTHR33232:SF9">
    <property type="entry name" value="PROTEIN SIEVE ELEMENT OCCLUSION B"/>
    <property type="match status" value="1"/>
</dbReference>
<dbReference type="Pfam" id="PF14576">
    <property type="entry name" value="SEO_N"/>
    <property type="match status" value="1"/>
</dbReference>
<organism evidence="2 3">
    <name type="scientific">Punica granatum</name>
    <name type="common">Pomegranate</name>
    <dbReference type="NCBI Taxonomy" id="22663"/>
    <lineage>
        <taxon>Eukaryota</taxon>
        <taxon>Viridiplantae</taxon>
        <taxon>Streptophyta</taxon>
        <taxon>Embryophyta</taxon>
        <taxon>Tracheophyta</taxon>
        <taxon>Spermatophyta</taxon>
        <taxon>Magnoliopsida</taxon>
        <taxon>eudicotyledons</taxon>
        <taxon>Gunneridae</taxon>
        <taxon>Pentapetalae</taxon>
        <taxon>rosids</taxon>
        <taxon>malvids</taxon>
        <taxon>Myrtales</taxon>
        <taxon>Lythraceae</taxon>
        <taxon>Punica</taxon>
    </lineage>
</organism>
<dbReference type="GO" id="GO:0010088">
    <property type="term" value="P:phloem development"/>
    <property type="evidence" value="ECO:0007669"/>
    <property type="project" value="InterPro"/>
</dbReference>
<comment type="caution">
    <text evidence="2">The sequence shown here is derived from an EMBL/GenBank/DDBJ whole genome shotgun (WGS) entry which is preliminary data.</text>
</comment>
<keyword evidence="3" id="KW-1185">Reference proteome</keyword>
<dbReference type="PANTHER" id="PTHR33232">
    <property type="entry name" value="PROTEIN SIEVE ELEMENT OCCLUSION B-LIKE"/>
    <property type="match status" value="1"/>
</dbReference>
<dbReference type="AlphaFoldDB" id="A0A2I0LEL8"/>
<evidence type="ECO:0000313" key="2">
    <source>
        <dbReference type="EMBL" id="PKI79125.1"/>
    </source>
</evidence>
<evidence type="ECO:0000313" key="3">
    <source>
        <dbReference type="Proteomes" id="UP000233551"/>
    </source>
</evidence>
<proteinExistence type="predicted"/>